<evidence type="ECO:0000313" key="3">
    <source>
        <dbReference type="Proteomes" id="UP000663623"/>
    </source>
</evidence>
<accession>A0ABN6EED0</accession>
<keyword evidence="3" id="KW-1185">Reference proteome</keyword>
<proteinExistence type="predicted"/>
<keyword evidence="1" id="KW-0472">Membrane</keyword>
<gene>
    <name evidence="2" type="ORF">CaldiYA01_15410</name>
</gene>
<dbReference type="RefSeq" id="WP_207178445.1">
    <property type="nucleotide sequence ID" value="NZ_AP024480.1"/>
</dbReference>
<evidence type="ECO:0008006" key="4">
    <source>
        <dbReference type="Google" id="ProtNLM"/>
    </source>
</evidence>
<evidence type="ECO:0000313" key="2">
    <source>
        <dbReference type="EMBL" id="BCS81581.1"/>
    </source>
</evidence>
<sequence length="246" mass="28936">MKKRIKIGILILCIFLLLLLPYMLIRFKNTHTTIQYEKPKIYIEPMSSVRFLNFEFCAKYSELIIVGKVIKKEQVEETITAQPGTNEYGVAKAAGIPFVKTLPRLYVTVEVEKVLKGKLDEKQIDVGFVVFDPQNHSDLFAMNPGEKFVFVLTKGKNTRPNTWYVNCPNRFIFKVNSNNTVYPACWWYDERYKKKYFNITLDQLSEEFKRIDKLENVPMYDDVPKEIWEKYYEAESESQTKSSSEK</sequence>
<keyword evidence="1" id="KW-0812">Transmembrane</keyword>
<evidence type="ECO:0000256" key="1">
    <source>
        <dbReference type="SAM" id="Phobius"/>
    </source>
</evidence>
<dbReference type="EMBL" id="AP024480">
    <property type="protein sequence ID" value="BCS81581.1"/>
    <property type="molecule type" value="Genomic_DNA"/>
</dbReference>
<dbReference type="Proteomes" id="UP000663623">
    <property type="component" value="Chromosome"/>
</dbReference>
<keyword evidence="1" id="KW-1133">Transmembrane helix</keyword>
<feature type="transmembrane region" description="Helical" evidence="1">
    <location>
        <begin position="7"/>
        <end position="25"/>
    </location>
</feature>
<organism evidence="2 3">
    <name type="scientific">Caldicellulosiruptor diazotrophicus</name>
    <dbReference type="NCBI Taxonomy" id="2806205"/>
    <lineage>
        <taxon>Bacteria</taxon>
        <taxon>Bacillati</taxon>
        <taxon>Bacillota</taxon>
        <taxon>Bacillota incertae sedis</taxon>
        <taxon>Caldicellulosiruptorales</taxon>
        <taxon>Caldicellulosiruptoraceae</taxon>
        <taxon>Caldicellulosiruptor</taxon>
    </lineage>
</organism>
<name>A0ABN6EED0_9FIRM</name>
<reference evidence="2 3" key="1">
    <citation type="submission" date="2021-02" db="EMBL/GenBank/DDBJ databases">
        <title>Nitrogen-fixing ability and nitrogen fixation related genes of thermophilic fermentative bacteria in the genus Caldicellulosiruptor.</title>
        <authorList>
            <person name="Chen Y."/>
            <person name="Nishihara A."/>
            <person name="Haruta S."/>
        </authorList>
    </citation>
    <scope>NUCLEOTIDE SEQUENCE [LARGE SCALE GENOMIC DNA]</scope>
    <source>
        <strain evidence="2 3">YA01</strain>
    </source>
</reference>
<protein>
    <recommendedName>
        <fullName evidence="4">SAF domain protein</fullName>
    </recommendedName>
</protein>